<name>A0A523RRH3_UNCAE</name>
<evidence type="ECO:0000313" key="2">
    <source>
        <dbReference type="Proteomes" id="UP000316360"/>
    </source>
</evidence>
<proteinExistence type="predicted"/>
<dbReference type="AlphaFoldDB" id="A0A523RRH3"/>
<protein>
    <submittedName>
        <fullName evidence="1">GH3 auxin-responsive promoter</fullName>
    </submittedName>
</protein>
<reference evidence="1 2" key="1">
    <citation type="submission" date="2019-03" db="EMBL/GenBank/DDBJ databases">
        <title>Metabolic potential of uncultured bacteria and archaea associated with petroleum seepage in deep-sea sediments.</title>
        <authorList>
            <person name="Dong X."/>
            <person name="Hubert C."/>
        </authorList>
    </citation>
    <scope>NUCLEOTIDE SEQUENCE [LARGE SCALE GENOMIC DNA]</scope>
    <source>
        <strain evidence="1">E44_bin7</strain>
    </source>
</reference>
<dbReference type="Proteomes" id="UP000316360">
    <property type="component" value="Unassembled WGS sequence"/>
</dbReference>
<dbReference type="Pfam" id="PF03321">
    <property type="entry name" value="GH3"/>
    <property type="match status" value="1"/>
</dbReference>
<evidence type="ECO:0000313" key="1">
    <source>
        <dbReference type="EMBL" id="TET08393.1"/>
    </source>
</evidence>
<dbReference type="Gene3D" id="3.40.50.12780">
    <property type="entry name" value="N-terminal domain of ligase-like"/>
    <property type="match status" value="1"/>
</dbReference>
<feature type="non-terminal residue" evidence="1">
    <location>
        <position position="262"/>
    </location>
</feature>
<organism evidence="1 2">
    <name type="scientific">Aerophobetes bacterium</name>
    <dbReference type="NCBI Taxonomy" id="2030807"/>
    <lineage>
        <taxon>Bacteria</taxon>
        <taxon>Candidatus Aerophobota</taxon>
    </lineage>
</organism>
<sequence length="262" mass="30025">MANATELLRQGKKKEVWQKYCGFIDLSMDEFMKIQEQLLMEQIELLGKCELGKKIMGDKIPKSVEEFRKNVPLTTYDDYAPYLSEKREDVLPEKPYVWCHTTGRTGQHKWVPYTKRMYKAMGEFFLIALIFATSKKKGDFSLNERDSILYCVAPPPYASGVGYRAMAEEFNLTFIPSLEEAEKMDFAERMEKAFKISLIKGMDIFVGVSSVLVNIGRRFSGEGEKSGMSISSLLHPLAMGRIIKALIKSKIARRSMLPKDIW</sequence>
<comment type="caution">
    <text evidence="1">The sequence shown here is derived from an EMBL/GenBank/DDBJ whole genome shotgun (WGS) entry which is preliminary data.</text>
</comment>
<dbReference type="EMBL" id="SOKJ01000357">
    <property type="protein sequence ID" value="TET08393.1"/>
    <property type="molecule type" value="Genomic_DNA"/>
</dbReference>
<gene>
    <name evidence="1" type="ORF">E3J84_06240</name>
</gene>
<accession>A0A523RRH3</accession>
<dbReference type="InterPro" id="IPR042099">
    <property type="entry name" value="ANL_N_sf"/>
</dbReference>